<dbReference type="InterPro" id="IPR050951">
    <property type="entry name" value="Retrovirus_Pol_polyprotein"/>
</dbReference>
<dbReference type="PANTHER" id="PTHR37984:SF5">
    <property type="entry name" value="PROTEIN NYNRIN-LIKE"/>
    <property type="match status" value="1"/>
</dbReference>
<sequence>MTPALETLTIEFPRENNDIFAWSPSDFQGIGLKIIMHRINMDPQVKPIKQKNRTFGVEMNKIIEEEVNKCYLPKACEQDVQRPNRKVYVDDMLMKSKREEEHLKHLENAFASMQTYIMKLNPMKCTFGVRGGNFLGYMVSEKGIEANPEKIEAIMYLGSPRMVKDVQKLTGNIASLNCFTVRSEYKNIPFFKILRKALTEIHEGSYRNHSVGRTLAQKVLKQECFCLTMVEDAKEFSKKCESCQKFATTSHIPTTPMESIKITCPFDQWGIDIVGPFPLTVAQKKFMVAAVEYFSKWVEAEALARISEKEKFTTFGNRQANGQTEVMNRILLQHLKIRLEGANSAWVEELPGVFLGVQNDSTNKNMRNPIFLGIWK</sequence>
<dbReference type="InterPro" id="IPR000477">
    <property type="entry name" value="RT_dom"/>
</dbReference>
<reference evidence="2" key="1">
    <citation type="submission" date="2020-06" db="EMBL/GenBank/DDBJ databases">
        <authorList>
            <person name="Li T."/>
            <person name="Hu X."/>
            <person name="Zhang T."/>
            <person name="Song X."/>
            <person name="Zhang H."/>
            <person name="Dai N."/>
            <person name="Sheng W."/>
            <person name="Hou X."/>
            <person name="Wei L."/>
        </authorList>
    </citation>
    <scope>NUCLEOTIDE SEQUENCE</scope>
    <source>
        <strain evidence="2">KEN8</strain>
        <tissue evidence="2">Leaf</tissue>
    </source>
</reference>
<dbReference type="Pfam" id="PF00078">
    <property type="entry name" value="RVT_1"/>
    <property type="match status" value="1"/>
</dbReference>
<dbReference type="InterPro" id="IPR043502">
    <property type="entry name" value="DNA/RNA_pol_sf"/>
</dbReference>
<dbReference type="InterPro" id="IPR036397">
    <property type="entry name" value="RNaseH_sf"/>
</dbReference>
<evidence type="ECO:0000259" key="1">
    <source>
        <dbReference type="Pfam" id="PF00078"/>
    </source>
</evidence>
<dbReference type="Gene3D" id="3.30.70.270">
    <property type="match status" value="1"/>
</dbReference>
<dbReference type="InterPro" id="IPR043128">
    <property type="entry name" value="Rev_trsase/Diguanyl_cyclase"/>
</dbReference>
<dbReference type="GO" id="GO:0003676">
    <property type="term" value="F:nucleic acid binding"/>
    <property type="evidence" value="ECO:0007669"/>
    <property type="project" value="InterPro"/>
</dbReference>
<dbReference type="Gene3D" id="3.30.420.10">
    <property type="entry name" value="Ribonuclease H-like superfamily/Ribonuclease H"/>
    <property type="match status" value="1"/>
</dbReference>
<protein>
    <submittedName>
        <fullName evidence="2">Transposon Tf2-12 polyprotein</fullName>
    </submittedName>
</protein>
<dbReference type="EMBL" id="JACGWM010000014">
    <property type="protein sequence ID" value="KAL0328020.1"/>
    <property type="molecule type" value="Genomic_DNA"/>
</dbReference>
<dbReference type="PANTHER" id="PTHR37984">
    <property type="entry name" value="PROTEIN CBG26694"/>
    <property type="match status" value="1"/>
</dbReference>
<dbReference type="SUPFAM" id="SSF53098">
    <property type="entry name" value="Ribonuclease H-like"/>
    <property type="match status" value="1"/>
</dbReference>
<feature type="domain" description="Reverse transcriptase" evidence="1">
    <location>
        <begin position="86"/>
        <end position="138"/>
    </location>
</feature>
<organism evidence="2">
    <name type="scientific">Sesamum calycinum</name>
    <dbReference type="NCBI Taxonomy" id="2727403"/>
    <lineage>
        <taxon>Eukaryota</taxon>
        <taxon>Viridiplantae</taxon>
        <taxon>Streptophyta</taxon>
        <taxon>Embryophyta</taxon>
        <taxon>Tracheophyta</taxon>
        <taxon>Spermatophyta</taxon>
        <taxon>Magnoliopsida</taxon>
        <taxon>eudicotyledons</taxon>
        <taxon>Gunneridae</taxon>
        <taxon>Pentapetalae</taxon>
        <taxon>asterids</taxon>
        <taxon>lamiids</taxon>
        <taxon>Lamiales</taxon>
        <taxon>Pedaliaceae</taxon>
        <taxon>Sesamum</taxon>
    </lineage>
</organism>
<name>A0AAW2M9B9_9LAMI</name>
<comment type="caution">
    <text evidence="2">The sequence shown here is derived from an EMBL/GenBank/DDBJ whole genome shotgun (WGS) entry which is preliminary data.</text>
</comment>
<proteinExistence type="predicted"/>
<accession>A0AAW2M9B9</accession>
<evidence type="ECO:0000313" key="2">
    <source>
        <dbReference type="EMBL" id="KAL0328020.1"/>
    </source>
</evidence>
<gene>
    <name evidence="2" type="ORF">Scaly_2234600</name>
</gene>
<reference evidence="2" key="2">
    <citation type="journal article" date="2024" name="Plant">
        <title>Genomic evolution and insights into agronomic trait innovations of Sesamum species.</title>
        <authorList>
            <person name="Miao H."/>
            <person name="Wang L."/>
            <person name="Qu L."/>
            <person name="Liu H."/>
            <person name="Sun Y."/>
            <person name="Le M."/>
            <person name="Wang Q."/>
            <person name="Wei S."/>
            <person name="Zheng Y."/>
            <person name="Lin W."/>
            <person name="Duan Y."/>
            <person name="Cao H."/>
            <person name="Xiong S."/>
            <person name="Wang X."/>
            <person name="Wei L."/>
            <person name="Li C."/>
            <person name="Ma Q."/>
            <person name="Ju M."/>
            <person name="Zhao R."/>
            <person name="Li G."/>
            <person name="Mu C."/>
            <person name="Tian Q."/>
            <person name="Mei H."/>
            <person name="Zhang T."/>
            <person name="Gao T."/>
            <person name="Zhang H."/>
        </authorList>
    </citation>
    <scope>NUCLEOTIDE SEQUENCE</scope>
    <source>
        <strain evidence="2">KEN8</strain>
    </source>
</reference>
<dbReference type="SUPFAM" id="SSF56672">
    <property type="entry name" value="DNA/RNA polymerases"/>
    <property type="match status" value="1"/>
</dbReference>
<dbReference type="AlphaFoldDB" id="A0AAW2M9B9"/>
<dbReference type="InterPro" id="IPR012337">
    <property type="entry name" value="RNaseH-like_sf"/>
</dbReference>